<evidence type="ECO:0000259" key="1">
    <source>
        <dbReference type="Pfam" id="PF05193"/>
    </source>
</evidence>
<dbReference type="GO" id="GO:0046872">
    <property type="term" value="F:metal ion binding"/>
    <property type="evidence" value="ECO:0007669"/>
    <property type="project" value="InterPro"/>
</dbReference>
<dbReference type="AlphaFoldDB" id="A0A846ZGL9"/>
<dbReference type="Proteomes" id="UP000590460">
    <property type="component" value="Unassembled WGS sequence"/>
</dbReference>
<dbReference type="SUPFAM" id="SSF63411">
    <property type="entry name" value="LuxS/MPP-like metallohydrolase"/>
    <property type="match status" value="2"/>
</dbReference>
<dbReference type="InterPro" id="IPR050361">
    <property type="entry name" value="MPP/UQCRC_Complex"/>
</dbReference>
<reference evidence="2 3" key="1">
    <citation type="submission" date="2020-04" db="EMBL/GenBank/DDBJ databases">
        <title>MicrobeNet Type strains.</title>
        <authorList>
            <person name="Nicholson A.C."/>
        </authorList>
    </citation>
    <scope>NUCLEOTIDE SEQUENCE [LARGE SCALE GENOMIC DNA]</scope>
    <source>
        <strain evidence="2 3">CCUG 54536</strain>
    </source>
</reference>
<name>A0A846ZGL9_9LACO</name>
<dbReference type="Pfam" id="PF05193">
    <property type="entry name" value="Peptidase_M16_C"/>
    <property type="match status" value="1"/>
</dbReference>
<dbReference type="NCBIfam" id="NF047422">
    <property type="entry name" value="YfmF_fam"/>
    <property type="match status" value="1"/>
</dbReference>
<dbReference type="InterPro" id="IPR011249">
    <property type="entry name" value="Metalloenz_LuxS/M16"/>
</dbReference>
<comment type="caution">
    <text evidence="2">The sequence shown here is derived from an EMBL/GenBank/DDBJ whole genome shotgun (WGS) entry which is preliminary data.</text>
</comment>
<feature type="domain" description="Peptidase M16 C-terminal" evidence="1">
    <location>
        <begin position="181"/>
        <end position="356"/>
    </location>
</feature>
<dbReference type="PANTHER" id="PTHR11851:SF186">
    <property type="entry name" value="INACTIVE METALLOPROTEASE YMFF-RELATED"/>
    <property type="match status" value="1"/>
</dbReference>
<accession>A0A846ZGL9</accession>
<dbReference type="Gene3D" id="3.30.830.10">
    <property type="entry name" value="Metalloenzyme, LuxS/M16 peptidase-like"/>
    <property type="match status" value="2"/>
</dbReference>
<dbReference type="EMBL" id="JAAXPO010000003">
    <property type="protein sequence ID" value="NKZ18192.1"/>
    <property type="molecule type" value="Genomic_DNA"/>
</dbReference>
<evidence type="ECO:0000313" key="3">
    <source>
        <dbReference type="Proteomes" id="UP000590460"/>
    </source>
</evidence>
<proteinExistence type="predicted"/>
<protein>
    <submittedName>
        <fullName evidence="2">Insulinase family protein</fullName>
    </submittedName>
</protein>
<dbReference type="RefSeq" id="WP_168676247.1">
    <property type="nucleotide sequence ID" value="NZ_BPKV01000004.1"/>
</dbReference>
<evidence type="ECO:0000313" key="2">
    <source>
        <dbReference type="EMBL" id="NKZ18192.1"/>
    </source>
</evidence>
<gene>
    <name evidence="2" type="ORF">HF966_03265</name>
</gene>
<sequence length="422" mass="47067">MKKIQLKSGVTLVIRPTTQFKTLHIAVDFAAPLLTHNVSARALVSYLTAVSARNYPDQQAVAQKTIDLYGAQYQTDVLRFGQTHHVRYSLQLPAPTYIDQAEHLLGDAFAFLRDMIFDPLVTSQQFDQATFDKEQQSLINELASISDDKRRYAMLKLRELSYSEPAMQRSSSGDVSGVEQLTAATTYAAYQNMMTSDAISIVVFGDIDEARVRAELEKWPLTARRATMLQPFYRQGLRPQTVEQTERQADINQAILTLSYQLRLTPDDPKRFTALVFNALFGGSPVSKLFTEIREKESLAYSIYSRWQHDTGFLTVAAGLAADQVAETDRLIQVQLQAIQAGNFSAATLAAVKASLINDYLSQQDSPNSDIELVFSRLLTNRQTHVSEWVAAITAVTPADVAALADQVKLQGRFTLMPEAEE</sequence>
<dbReference type="PANTHER" id="PTHR11851">
    <property type="entry name" value="METALLOPROTEASE"/>
    <property type="match status" value="1"/>
</dbReference>
<organism evidence="2 3">
    <name type="scientific">Leuconostoc holzapfelii</name>
    <dbReference type="NCBI Taxonomy" id="434464"/>
    <lineage>
        <taxon>Bacteria</taxon>
        <taxon>Bacillati</taxon>
        <taxon>Bacillota</taxon>
        <taxon>Bacilli</taxon>
        <taxon>Lactobacillales</taxon>
        <taxon>Lactobacillaceae</taxon>
        <taxon>Leuconostoc</taxon>
    </lineage>
</organism>
<dbReference type="InterPro" id="IPR007863">
    <property type="entry name" value="Peptidase_M16_C"/>
</dbReference>